<dbReference type="RefSeq" id="XP_007414726.1">
    <property type="nucleotide sequence ID" value="XM_007414664.1"/>
</dbReference>
<feature type="region of interest" description="Disordered" evidence="1">
    <location>
        <begin position="81"/>
        <end position="163"/>
    </location>
</feature>
<name>F4S028_MELLP</name>
<feature type="region of interest" description="Disordered" evidence="1">
    <location>
        <begin position="233"/>
        <end position="300"/>
    </location>
</feature>
<evidence type="ECO:0008006" key="5">
    <source>
        <dbReference type="Google" id="ProtNLM"/>
    </source>
</evidence>
<feature type="signal peptide" evidence="2">
    <location>
        <begin position="1"/>
        <end position="17"/>
    </location>
</feature>
<dbReference type="KEGG" id="mlr:MELLADRAFT_110513"/>
<sequence>MLLQFHHILILAITAEGMFLPHHGGDDPRTAISFTALLNGEEAGEALDLYLAEFILEIAYSMDSNIDGTDHATWKPEESFIAQTDQGSKKPSPTGEVLIGGDIVRPKGLQEPDPKSLLFAETPHTAGDNTPETSATRTTVSTNHESSQSEENRDSSGAEASSLHGTSIDDYAALSEDGNGENHGKSQKDTNLEYLQEPWSYEHELMRDGVTRAGSTLLDIDSLKDSDTNSLLASWSGWDRSPTHDQGNARESAGQENVYHRPSASPSQSHEDPKGMHVHISPIQTSSPQQQTPEISILGHKRPLMNGVSREDIREAKQMKNFDLGSFPFDLTVRVP</sequence>
<keyword evidence="4" id="KW-1185">Reference proteome</keyword>
<feature type="region of interest" description="Disordered" evidence="1">
    <location>
        <begin position="172"/>
        <end position="191"/>
    </location>
</feature>
<proteinExistence type="predicted"/>
<organism evidence="4">
    <name type="scientific">Melampsora larici-populina (strain 98AG31 / pathotype 3-4-7)</name>
    <name type="common">Poplar leaf rust fungus</name>
    <dbReference type="NCBI Taxonomy" id="747676"/>
    <lineage>
        <taxon>Eukaryota</taxon>
        <taxon>Fungi</taxon>
        <taxon>Dikarya</taxon>
        <taxon>Basidiomycota</taxon>
        <taxon>Pucciniomycotina</taxon>
        <taxon>Pucciniomycetes</taxon>
        <taxon>Pucciniales</taxon>
        <taxon>Melampsoraceae</taxon>
        <taxon>Melampsora</taxon>
    </lineage>
</organism>
<feature type="compositionally biased region" description="Basic and acidic residues" evidence="1">
    <location>
        <begin position="180"/>
        <end position="191"/>
    </location>
</feature>
<evidence type="ECO:0000256" key="1">
    <source>
        <dbReference type="SAM" id="MobiDB-lite"/>
    </source>
</evidence>
<feature type="chain" id="PRO_5003315725" description="Secreted protein" evidence="2">
    <location>
        <begin position="18"/>
        <end position="336"/>
    </location>
</feature>
<dbReference type="AlphaFoldDB" id="F4S028"/>
<feature type="compositionally biased region" description="Basic and acidic residues" evidence="1">
    <location>
        <begin position="104"/>
        <end position="114"/>
    </location>
</feature>
<dbReference type="HOGENOM" id="CLU_826615_0_0_1"/>
<evidence type="ECO:0000313" key="4">
    <source>
        <dbReference type="Proteomes" id="UP000001072"/>
    </source>
</evidence>
<evidence type="ECO:0000256" key="2">
    <source>
        <dbReference type="SAM" id="SignalP"/>
    </source>
</evidence>
<protein>
    <recommendedName>
        <fullName evidence="5">Secreted protein</fullName>
    </recommendedName>
</protein>
<keyword evidence="2" id="KW-0732">Signal</keyword>
<dbReference type="GeneID" id="18924102"/>
<gene>
    <name evidence="3" type="ORF">MELLADRAFT_110513</name>
</gene>
<feature type="compositionally biased region" description="Polar residues" evidence="1">
    <location>
        <begin position="127"/>
        <end position="146"/>
    </location>
</feature>
<dbReference type="VEuPathDB" id="FungiDB:MELLADRAFT_110513"/>
<accession>F4S028</accession>
<dbReference type="InParanoid" id="F4S028"/>
<dbReference type="OrthoDB" id="10416775at2759"/>
<dbReference type="Proteomes" id="UP000001072">
    <property type="component" value="Unassembled WGS sequence"/>
</dbReference>
<feature type="compositionally biased region" description="Polar residues" evidence="1">
    <location>
        <begin position="81"/>
        <end position="91"/>
    </location>
</feature>
<evidence type="ECO:0000313" key="3">
    <source>
        <dbReference type="EMBL" id="EGG01892.1"/>
    </source>
</evidence>
<feature type="compositionally biased region" description="Low complexity" evidence="1">
    <location>
        <begin position="280"/>
        <end position="297"/>
    </location>
</feature>
<reference evidence="4" key="1">
    <citation type="journal article" date="2011" name="Proc. Natl. Acad. Sci. U.S.A.">
        <title>Obligate biotrophy features unraveled by the genomic analysis of rust fungi.</title>
        <authorList>
            <person name="Duplessis S."/>
            <person name="Cuomo C.A."/>
            <person name="Lin Y.-C."/>
            <person name="Aerts A."/>
            <person name="Tisserant E."/>
            <person name="Veneault-Fourrey C."/>
            <person name="Joly D.L."/>
            <person name="Hacquard S."/>
            <person name="Amselem J."/>
            <person name="Cantarel B.L."/>
            <person name="Chiu R."/>
            <person name="Coutinho P.M."/>
            <person name="Feau N."/>
            <person name="Field M."/>
            <person name="Frey P."/>
            <person name="Gelhaye E."/>
            <person name="Goldberg J."/>
            <person name="Grabherr M.G."/>
            <person name="Kodira C.D."/>
            <person name="Kohler A."/>
            <person name="Kuees U."/>
            <person name="Lindquist E.A."/>
            <person name="Lucas S.M."/>
            <person name="Mago R."/>
            <person name="Mauceli E."/>
            <person name="Morin E."/>
            <person name="Murat C."/>
            <person name="Pangilinan J.L."/>
            <person name="Park R."/>
            <person name="Pearson M."/>
            <person name="Quesneville H."/>
            <person name="Rouhier N."/>
            <person name="Sakthikumar S."/>
            <person name="Salamov A.A."/>
            <person name="Schmutz J."/>
            <person name="Selles B."/>
            <person name="Shapiro H."/>
            <person name="Tanguay P."/>
            <person name="Tuskan G.A."/>
            <person name="Henrissat B."/>
            <person name="Van de Peer Y."/>
            <person name="Rouze P."/>
            <person name="Ellis J.G."/>
            <person name="Dodds P.N."/>
            <person name="Schein J.E."/>
            <person name="Zhong S."/>
            <person name="Hamelin R.C."/>
            <person name="Grigoriev I.V."/>
            <person name="Szabo L.J."/>
            <person name="Martin F."/>
        </authorList>
    </citation>
    <scope>NUCLEOTIDE SEQUENCE [LARGE SCALE GENOMIC DNA]</scope>
    <source>
        <strain evidence="4">98AG31 / pathotype 3-4-7</strain>
    </source>
</reference>
<dbReference type="EMBL" id="GL883134">
    <property type="protein sequence ID" value="EGG01892.1"/>
    <property type="molecule type" value="Genomic_DNA"/>
</dbReference>